<dbReference type="Pfam" id="PF01384">
    <property type="entry name" value="PHO4"/>
    <property type="match status" value="1"/>
</dbReference>
<protein>
    <submittedName>
        <fullName evidence="7">Anion permease</fullName>
    </submittedName>
</protein>
<keyword evidence="8" id="KW-1185">Reference proteome</keyword>
<evidence type="ECO:0000256" key="4">
    <source>
        <dbReference type="ARBA" id="ARBA00022989"/>
    </source>
</evidence>
<accession>A0A9W6GDH7</accession>
<proteinExistence type="predicted"/>
<feature type="transmembrane region" description="Helical" evidence="6">
    <location>
        <begin position="36"/>
        <end position="53"/>
    </location>
</feature>
<dbReference type="InterPro" id="IPR001204">
    <property type="entry name" value="Phos_transporter"/>
</dbReference>
<evidence type="ECO:0000256" key="2">
    <source>
        <dbReference type="ARBA" id="ARBA00022448"/>
    </source>
</evidence>
<keyword evidence="3 6" id="KW-0812">Transmembrane</keyword>
<keyword evidence="4 6" id="KW-1133">Transmembrane helix</keyword>
<sequence>MVEVAVVASLLIAFGIGSNDASNALGICIGAGIIKLKRAIFLFGILVFLGIVLQGQKVMKTVGKNIVDVNMSIVIVALTISAILIIISNWRRLPLSTNQVIIGSLIGAAVASDSPVNITSIIKIVVSWIISPFVAMGFSFLLYKTLEKTISKFPFFQIEKLLRAFLIFSGMLISYNTGANELATVLGPLMHSGIEINKILLFSIASVMVFSGAILLSHRVIETVGKGITTLDPYSGFAAQFGAGGCVLFFTFLGMPISTTYCIIGGISGVGLTKGISTVKFGLLKKIAINFVVTPSLAFLLGYLALKLIYPYVFLYF</sequence>
<dbReference type="EMBL" id="BSDX01000001">
    <property type="protein sequence ID" value="GLI53243.1"/>
    <property type="molecule type" value="Genomic_DNA"/>
</dbReference>
<feature type="transmembrane region" description="Helical" evidence="6">
    <location>
        <begin position="121"/>
        <end position="141"/>
    </location>
</feature>
<evidence type="ECO:0000256" key="3">
    <source>
        <dbReference type="ARBA" id="ARBA00022692"/>
    </source>
</evidence>
<evidence type="ECO:0000256" key="1">
    <source>
        <dbReference type="ARBA" id="ARBA00004141"/>
    </source>
</evidence>
<dbReference type="PANTHER" id="PTHR11101">
    <property type="entry name" value="PHOSPHATE TRANSPORTER"/>
    <property type="match status" value="1"/>
</dbReference>
<dbReference type="PANTHER" id="PTHR11101:SF80">
    <property type="entry name" value="PHOSPHATE TRANSPORTER"/>
    <property type="match status" value="1"/>
</dbReference>
<reference evidence="7" key="1">
    <citation type="submission" date="2022-12" db="EMBL/GenBank/DDBJ databases">
        <title>Reference genome sequencing for broad-spectrum identification of bacterial and archaeal isolates by mass spectrometry.</title>
        <authorList>
            <person name="Sekiguchi Y."/>
            <person name="Tourlousse D.M."/>
        </authorList>
    </citation>
    <scope>NUCLEOTIDE SEQUENCE</scope>
    <source>
        <strain evidence="7">TSL-P1</strain>
    </source>
</reference>
<keyword evidence="2" id="KW-0813">Transport</keyword>
<feature type="transmembrane region" description="Helical" evidence="6">
    <location>
        <begin position="161"/>
        <end position="179"/>
    </location>
</feature>
<gene>
    <name evidence="7" type="ORF">TISLANDTSLP1_09360</name>
</gene>
<feature type="transmembrane region" description="Helical" evidence="6">
    <location>
        <begin position="199"/>
        <end position="221"/>
    </location>
</feature>
<feature type="transmembrane region" description="Helical" evidence="6">
    <location>
        <begin position="258"/>
        <end position="276"/>
    </location>
</feature>
<feature type="transmembrane region" description="Helical" evidence="6">
    <location>
        <begin position="65"/>
        <end position="87"/>
    </location>
</feature>
<feature type="transmembrane region" description="Helical" evidence="6">
    <location>
        <begin position="288"/>
        <end position="310"/>
    </location>
</feature>
<evidence type="ECO:0000313" key="8">
    <source>
        <dbReference type="Proteomes" id="UP001144297"/>
    </source>
</evidence>
<dbReference type="GO" id="GO:0016020">
    <property type="term" value="C:membrane"/>
    <property type="evidence" value="ECO:0007669"/>
    <property type="project" value="UniProtKB-SubCell"/>
</dbReference>
<dbReference type="GO" id="GO:0035435">
    <property type="term" value="P:phosphate ion transmembrane transport"/>
    <property type="evidence" value="ECO:0007669"/>
    <property type="project" value="TreeGrafter"/>
</dbReference>
<name>A0A9W6GDH7_9BACT</name>
<feature type="transmembrane region" description="Helical" evidence="6">
    <location>
        <begin position="233"/>
        <end position="252"/>
    </location>
</feature>
<evidence type="ECO:0000256" key="6">
    <source>
        <dbReference type="SAM" id="Phobius"/>
    </source>
</evidence>
<evidence type="ECO:0000256" key="5">
    <source>
        <dbReference type="ARBA" id="ARBA00023136"/>
    </source>
</evidence>
<comment type="subcellular location">
    <subcellularLocation>
        <location evidence="1">Membrane</location>
        <topology evidence="1">Multi-pass membrane protein</topology>
    </subcellularLocation>
</comment>
<comment type="caution">
    <text evidence="7">The sequence shown here is derived from an EMBL/GenBank/DDBJ whole genome shotgun (WGS) entry which is preliminary data.</text>
</comment>
<evidence type="ECO:0000313" key="7">
    <source>
        <dbReference type="EMBL" id="GLI53243.1"/>
    </source>
</evidence>
<dbReference type="GO" id="GO:0005315">
    <property type="term" value="F:phosphate transmembrane transporter activity"/>
    <property type="evidence" value="ECO:0007669"/>
    <property type="project" value="InterPro"/>
</dbReference>
<dbReference type="Proteomes" id="UP001144297">
    <property type="component" value="Unassembled WGS sequence"/>
</dbReference>
<keyword evidence="5 6" id="KW-0472">Membrane</keyword>
<organism evidence="7 8">
    <name type="scientific">Thermodesulfovibrio yellowstonii</name>
    <dbReference type="NCBI Taxonomy" id="28262"/>
    <lineage>
        <taxon>Bacteria</taxon>
        <taxon>Pseudomonadati</taxon>
        <taxon>Nitrospirota</taxon>
        <taxon>Thermodesulfovibrionia</taxon>
        <taxon>Thermodesulfovibrionales</taxon>
        <taxon>Thermodesulfovibrionaceae</taxon>
        <taxon>Thermodesulfovibrio</taxon>
    </lineage>
</organism>
<dbReference type="AlphaFoldDB" id="A0A9W6GDH7"/>